<feature type="transmembrane region" description="Helical" evidence="1">
    <location>
        <begin position="38"/>
        <end position="58"/>
    </location>
</feature>
<keyword evidence="1" id="KW-0812">Transmembrane</keyword>
<evidence type="ECO:0000313" key="3">
    <source>
        <dbReference type="Proteomes" id="UP000245802"/>
    </source>
</evidence>
<dbReference type="AlphaFoldDB" id="A0A2Z3HB78"/>
<keyword evidence="3" id="KW-1185">Reference proteome</keyword>
<accession>A0A2Z3HB78</accession>
<dbReference type="KEGG" id="gog:C1280_26560"/>
<gene>
    <name evidence="2" type="ORF">C1280_26560</name>
</gene>
<name>A0A2Z3HB78_9BACT</name>
<protein>
    <submittedName>
        <fullName evidence="2">Uncharacterized protein</fullName>
    </submittedName>
</protein>
<keyword evidence="1" id="KW-0472">Membrane</keyword>
<proteinExistence type="predicted"/>
<evidence type="ECO:0000256" key="1">
    <source>
        <dbReference type="SAM" id="Phobius"/>
    </source>
</evidence>
<feature type="transmembrane region" description="Helical" evidence="1">
    <location>
        <begin position="9"/>
        <end position="32"/>
    </location>
</feature>
<dbReference type="EMBL" id="CP025958">
    <property type="protein sequence ID" value="AWM40215.1"/>
    <property type="molecule type" value="Genomic_DNA"/>
</dbReference>
<keyword evidence="1" id="KW-1133">Transmembrane helix</keyword>
<dbReference type="RefSeq" id="WP_010039353.1">
    <property type="nucleotide sequence ID" value="NZ_CP025958.1"/>
</dbReference>
<dbReference type="PROSITE" id="PS51257">
    <property type="entry name" value="PROKAR_LIPOPROTEIN"/>
    <property type="match status" value="1"/>
</dbReference>
<sequence length="93" mass="9672">MDGPNRDGWLVVVGLIYPVVAFGVLLGCGGWTGPMAFHPLTVPVPAALLAAVTIALWADGVRFRGRALALFVVWLLAVVSAQWVVYAAAAAAV</sequence>
<evidence type="ECO:0000313" key="2">
    <source>
        <dbReference type="EMBL" id="AWM40215.1"/>
    </source>
</evidence>
<organism evidence="2 3">
    <name type="scientific">Gemmata obscuriglobus</name>
    <dbReference type="NCBI Taxonomy" id="114"/>
    <lineage>
        <taxon>Bacteria</taxon>
        <taxon>Pseudomonadati</taxon>
        <taxon>Planctomycetota</taxon>
        <taxon>Planctomycetia</taxon>
        <taxon>Gemmatales</taxon>
        <taxon>Gemmataceae</taxon>
        <taxon>Gemmata</taxon>
    </lineage>
</organism>
<reference evidence="2 3" key="1">
    <citation type="submission" date="2018-01" db="EMBL/GenBank/DDBJ databases">
        <title>G. obscuriglobus.</title>
        <authorList>
            <person name="Franke J."/>
            <person name="Blomberg W."/>
            <person name="Selmecki A."/>
        </authorList>
    </citation>
    <scope>NUCLEOTIDE SEQUENCE [LARGE SCALE GENOMIC DNA]</scope>
    <source>
        <strain evidence="2 3">DSM 5831</strain>
    </source>
</reference>
<feature type="transmembrane region" description="Helical" evidence="1">
    <location>
        <begin position="70"/>
        <end position="92"/>
    </location>
</feature>
<dbReference type="OrthoDB" id="9974529at2"/>
<dbReference type="Proteomes" id="UP000245802">
    <property type="component" value="Chromosome"/>
</dbReference>